<dbReference type="AlphaFoldDB" id="C1E139"/>
<dbReference type="RefSeq" id="XP_002500847.1">
    <property type="nucleotide sequence ID" value="XM_002500801.1"/>
</dbReference>
<evidence type="ECO:0000313" key="3">
    <source>
        <dbReference type="Proteomes" id="UP000002009"/>
    </source>
</evidence>
<sequence>MGEVTNRATTAAIAVGAAAALGLSYLAHGWYRSRRSPRVLVLVSGTLQDGFPLRRNLDAPGAPAEFVGWALVRGVKMYLDPKPRGCREWVDPESGERQRVNPALVCTGDPKDANVYACYAVSEGACLRALLGEPRMLGMTPDTALVDLRAEETSRALASFLAGQARRWWENSTPAFGDVAVTERGTLDEGRVAMLTVVAHRVPHGAVPVEPAYVKDDGTRVTSFAPCLKRFGGGFELGTRAHELGLEEAIRKWQRRMDPGDGTRGDSLYGAAPETFRMNYAVTAGEVARTFSSKRVAA</sequence>
<dbReference type="eggNOG" id="ENOG502SU2V">
    <property type="taxonomic scope" value="Eukaryota"/>
</dbReference>
<evidence type="ECO:0000256" key="1">
    <source>
        <dbReference type="SAM" id="Phobius"/>
    </source>
</evidence>
<protein>
    <submittedName>
        <fullName evidence="2">Uncharacterized protein</fullName>
    </submittedName>
</protein>
<name>C1E139_MICCC</name>
<dbReference type="KEGG" id="mis:MICPUN_56735"/>
<gene>
    <name evidence="2" type="ORF">MICPUN_56735</name>
</gene>
<dbReference type="InParanoid" id="C1E139"/>
<evidence type="ECO:0000313" key="2">
    <source>
        <dbReference type="EMBL" id="ACO62105.1"/>
    </source>
</evidence>
<dbReference type="EMBL" id="CP001324">
    <property type="protein sequence ID" value="ACO62105.1"/>
    <property type="molecule type" value="Genomic_DNA"/>
</dbReference>
<keyword evidence="1" id="KW-1133">Transmembrane helix</keyword>
<keyword evidence="3" id="KW-1185">Reference proteome</keyword>
<accession>C1E139</accession>
<feature type="transmembrane region" description="Helical" evidence="1">
    <location>
        <begin position="12"/>
        <end position="31"/>
    </location>
</feature>
<dbReference type="Proteomes" id="UP000002009">
    <property type="component" value="Chromosome 3"/>
</dbReference>
<dbReference type="GeneID" id="8241603"/>
<keyword evidence="1" id="KW-0472">Membrane</keyword>
<dbReference type="OrthoDB" id="39247at2759"/>
<keyword evidence="1" id="KW-0812">Transmembrane</keyword>
<proteinExistence type="predicted"/>
<organism evidence="2 3">
    <name type="scientific">Micromonas commoda (strain RCC299 / NOUM17 / CCMP2709)</name>
    <name type="common">Picoplanktonic green alga</name>
    <dbReference type="NCBI Taxonomy" id="296587"/>
    <lineage>
        <taxon>Eukaryota</taxon>
        <taxon>Viridiplantae</taxon>
        <taxon>Chlorophyta</taxon>
        <taxon>Mamiellophyceae</taxon>
        <taxon>Mamiellales</taxon>
        <taxon>Mamiellaceae</taxon>
        <taxon>Micromonas</taxon>
    </lineage>
</organism>
<reference evidence="2 3" key="1">
    <citation type="journal article" date="2009" name="Science">
        <title>Green evolution and dynamic adaptations revealed by genomes of the marine picoeukaryotes Micromonas.</title>
        <authorList>
            <person name="Worden A.Z."/>
            <person name="Lee J.H."/>
            <person name="Mock T."/>
            <person name="Rouze P."/>
            <person name="Simmons M.P."/>
            <person name="Aerts A.L."/>
            <person name="Allen A.E."/>
            <person name="Cuvelier M.L."/>
            <person name="Derelle E."/>
            <person name="Everett M.V."/>
            <person name="Foulon E."/>
            <person name="Grimwood J."/>
            <person name="Gundlach H."/>
            <person name="Henrissat B."/>
            <person name="Napoli C."/>
            <person name="McDonald S.M."/>
            <person name="Parker M.S."/>
            <person name="Rombauts S."/>
            <person name="Salamov A."/>
            <person name="Von Dassow P."/>
            <person name="Badger J.H."/>
            <person name="Coutinho P.M."/>
            <person name="Demir E."/>
            <person name="Dubchak I."/>
            <person name="Gentemann C."/>
            <person name="Eikrem W."/>
            <person name="Gready J.E."/>
            <person name="John U."/>
            <person name="Lanier W."/>
            <person name="Lindquist E.A."/>
            <person name="Lucas S."/>
            <person name="Mayer K.F."/>
            <person name="Moreau H."/>
            <person name="Not F."/>
            <person name="Otillar R."/>
            <person name="Panaud O."/>
            <person name="Pangilinan J."/>
            <person name="Paulsen I."/>
            <person name="Piegu B."/>
            <person name="Poliakov A."/>
            <person name="Robbens S."/>
            <person name="Schmutz J."/>
            <person name="Toulza E."/>
            <person name="Wyss T."/>
            <person name="Zelensky A."/>
            <person name="Zhou K."/>
            <person name="Armbrust E.V."/>
            <person name="Bhattacharya D."/>
            <person name="Goodenough U.W."/>
            <person name="Van de Peer Y."/>
            <person name="Grigoriev I.V."/>
        </authorList>
    </citation>
    <scope>NUCLEOTIDE SEQUENCE [LARGE SCALE GENOMIC DNA]</scope>
    <source>
        <strain evidence="3">RCC299 / NOUM17</strain>
    </source>
</reference>